<dbReference type="PROSITE" id="PS50887">
    <property type="entry name" value="GGDEF"/>
    <property type="match status" value="1"/>
</dbReference>
<sequence>MVVRLGGDEFLIILRTEKNEAMEMARTISLRMIESINSPFIIDLNHVTIGCSMGVSFYPTHDSDVGSIIRLADESLYQSKQSGKNRVTFYQHEDIKSSDE</sequence>
<evidence type="ECO:0000313" key="2">
    <source>
        <dbReference type="EMBL" id="WDH85102.1"/>
    </source>
</evidence>
<reference evidence="2" key="1">
    <citation type="submission" date="2023-02" db="EMBL/GenBank/DDBJ databases">
        <title>Pathogen: clinical or host-associated sample.</title>
        <authorList>
            <person name="Hergert J."/>
            <person name="Casey R."/>
            <person name="Wagner J."/>
            <person name="Young E.L."/>
            <person name="Oakeson K.F."/>
        </authorList>
    </citation>
    <scope>NUCLEOTIDE SEQUENCE</scope>
    <source>
        <strain evidence="2">2022CK-00830</strain>
    </source>
</reference>
<accession>A0AAX3N8N3</accession>
<evidence type="ECO:0000259" key="1">
    <source>
        <dbReference type="PROSITE" id="PS50887"/>
    </source>
</evidence>
<dbReference type="Pfam" id="PF00990">
    <property type="entry name" value="GGDEF"/>
    <property type="match status" value="1"/>
</dbReference>
<dbReference type="PANTHER" id="PTHR46663">
    <property type="entry name" value="DIGUANYLATE CYCLASE DGCT-RELATED"/>
    <property type="match status" value="1"/>
</dbReference>
<dbReference type="AlphaFoldDB" id="A0AAX3N8N3"/>
<gene>
    <name evidence="2" type="ORF">PUW23_11725</name>
</gene>
<protein>
    <submittedName>
        <fullName evidence="2">GGDEF domain-containing protein</fullName>
    </submittedName>
</protein>
<feature type="domain" description="GGDEF" evidence="1">
    <location>
        <begin position="1"/>
        <end position="92"/>
    </location>
</feature>
<organism evidence="2 3">
    <name type="scientific">Paenibacillus urinalis</name>
    <dbReference type="NCBI Taxonomy" id="521520"/>
    <lineage>
        <taxon>Bacteria</taxon>
        <taxon>Bacillati</taxon>
        <taxon>Bacillota</taxon>
        <taxon>Bacilli</taxon>
        <taxon>Bacillales</taxon>
        <taxon>Paenibacillaceae</taxon>
        <taxon>Paenibacillus</taxon>
    </lineage>
</organism>
<dbReference type="InterPro" id="IPR052163">
    <property type="entry name" value="DGC-Regulatory_Protein"/>
</dbReference>
<dbReference type="PANTHER" id="PTHR46663:SF2">
    <property type="entry name" value="GGDEF DOMAIN-CONTAINING PROTEIN"/>
    <property type="match status" value="1"/>
</dbReference>
<dbReference type="Proteomes" id="UP001220962">
    <property type="component" value="Chromosome"/>
</dbReference>
<proteinExistence type="predicted"/>
<dbReference type="InterPro" id="IPR043128">
    <property type="entry name" value="Rev_trsase/Diguanyl_cyclase"/>
</dbReference>
<dbReference type="SUPFAM" id="SSF55073">
    <property type="entry name" value="Nucleotide cyclase"/>
    <property type="match status" value="1"/>
</dbReference>
<dbReference type="Gene3D" id="3.30.70.270">
    <property type="match status" value="1"/>
</dbReference>
<dbReference type="CDD" id="cd01949">
    <property type="entry name" value="GGDEF"/>
    <property type="match status" value="1"/>
</dbReference>
<dbReference type="EMBL" id="CP118101">
    <property type="protein sequence ID" value="WDH85102.1"/>
    <property type="molecule type" value="Genomic_DNA"/>
</dbReference>
<dbReference type="NCBIfam" id="TIGR00254">
    <property type="entry name" value="GGDEF"/>
    <property type="match status" value="1"/>
</dbReference>
<evidence type="ECO:0000313" key="3">
    <source>
        <dbReference type="Proteomes" id="UP001220962"/>
    </source>
</evidence>
<dbReference type="InterPro" id="IPR029787">
    <property type="entry name" value="Nucleotide_cyclase"/>
</dbReference>
<name>A0AAX3N8N3_9BACL</name>
<dbReference type="InterPro" id="IPR000160">
    <property type="entry name" value="GGDEF_dom"/>
</dbReference>